<organism evidence="3 4">
    <name type="scientific">Pseudoalteromonas obscura</name>
    <dbReference type="NCBI Taxonomy" id="3048491"/>
    <lineage>
        <taxon>Bacteria</taxon>
        <taxon>Pseudomonadati</taxon>
        <taxon>Pseudomonadota</taxon>
        <taxon>Gammaproteobacteria</taxon>
        <taxon>Alteromonadales</taxon>
        <taxon>Pseudoalteromonadaceae</taxon>
        <taxon>Pseudoalteromonas</taxon>
    </lineage>
</organism>
<dbReference type="InterPro" id="IPR013736">
    <property type="entry name" value="Xaa-Pro_dipept_C"/>
</dbReference>
<reference evidence="3 4" key="1">
    <citation type="submission" date="2023-05" db="EMBL/GenBank/DDBJ databases">
        <title>Pseudoalteromonas ardens sp. nov., Pseudoalteromonas obscura sp. nov., and Pseudoalteromonas umbrosa sp. nov., isolated from the coral Montipora capitata.</title>
        <authorList>
            <person name="Thomas E.M."/>
            <person name="Smith E.M."/>
            <person name="Papke E."/>
            <person name="Shlafstein M.D."/>
            <person name="Oline D.K."/>
            <person name="Videau P."/>
            <person name="Saw J.H."/>
            <person name="Strangman W.K."/>
            <person name="Ushijima B."/>
        </authorList>
    </citation>
    <scope>NUCLEOTIDE SEQUENCE [LARGE SCALE GENOMIC DNA]</scope>
    <source>
        <strain evidence="3 4">P94</strain>
    </source>
</reference>
<comment type="caution">
    <text evidence="3">The sequence shown here is derived from an EMBL/GenBank/DDBJ whole genome shotgun (WGS) entry which is preliminary data.</text>
</comment>
<evidence type="ECO:0000259" key="2">
    <source>
        <dbReference type="SMART" id="SM00939"/>
    </source>
</evidence>
<dbReference type="NCBIfam" id="TIGR00976">
    <property type="entry name" value="CocE_NonD"/>
    <property type="match status" value="1"/>
</dbReference>
<evidence type="ECO:0000313" key="4">
    <source>
        <dbReference type="Proteomes" id="UP001231915"/>
    </source>
</evidence>
<proteinExistence type="predicted"/>
<dbReference type="Pfam" id="PF02129">
    <property type="entry name" value="Peptidase_S15"/>
    <property type="match status" value="1"/>
</dbReference>
<evidence type="ECO:0000313" key="3">
    <source>
        <dbReference type="EMBL" id="MDK2595815.1"/>
    </source>
</evidence>
<dbReference type="InterPro" id="IPR000383">
    <property type="entry name" value="Xaa-Pro-like_dom"/>
</dbReference>
<dbReference type="InterPro" id="IPR050585">
    <property type="entry name" value="Xaa-Pro_dipeptidyl-ppase/CocE"/>
</dbReference>
<dbReference type="Gene3D" id="1.10.3020.10">
    <property type="entry name" value="alpha-amino acid ester hydrolase ( Helical cap domain)"/>
    <property type="match status" value="1"/>
</dbReference>
<dbReference type="SUPFAM" id="SSF49785">
    <property type="entry name" value="Galactose-binding domain-like"/>
    <property type="match status" value="1"/>
</dbReference>
<dbReference type="SMART" id="SM00939">
    <property type="entry name" value="PepX_C"/>
    <property type="match status" value="1"/>
</dbReference>
<gene>
    <name evidence="3" type="ORF">QNM18_12220</name>
</gene>
<dbReference type="PANTHER" id="PTHR43056:SF10">
    <property type="entry name" value="COCE_NOND FAMILY, PUTATIVE (AFU_ORTHOLOGUE AFUA_7G00600)-RELATED"/>
    <property type="match status" value="1"/>
</dbReference>
<dbReference type="SUPFAM" id="SSF53474">
    <property type="entry name" value="alpha/beta-Hydrolases"/>
    <property type="match status" value="1"/>
</dbReference>
<sequence>MYFVALLIVLSSFQLMALEVKDLRIPVRDKTELAATIYTPTSSPNRDKKFPVIVQFTPYGKSEAQQRGRYFSKHGYIFVAVDSRGLGESNGVFTPFIDEGRDGYDVIEYLAKLPMSNGLVGTLGGSYRGFAQWAIQKYRPPSLQSMIAIASVYPGYDFPMGNNIFSDYTISWLDFVLSNGQNKRYGNGDRWQQTYLRQKNSGTRFKDFDKNATHLSDVYQTWLAHPSYDEYWQTMVPKQQDYAAITTPILSITGHYDGDQRGTLRYFKNHQQWGNQLARSEHYLIVGPWDHSGTRKPKSHVHEAYFLPPSMLDMFKIHLDWFNWTLKGEAKPAYLDSLVMHYIQASGLWVGQTHLKSGSDVEHLPLQSLQIQGEVQTVSRYSYDPTKPIALPLSLDMTGSVNLPSEYEGYVIFETKPLDRNKVLFGRLEAEVWLTMNVADSDFYLDAFEVCTNSRPRLLSKARKRAKYRDSLTNPVSTPSNVPFLIKFKDFDWVARNIEKGCKLQFVIRSSQWHRQKHFNSALPVAFQTMKQAHVADIQILHQPQYPSYITIPWLKPGDVGKPVVLPLSL</sequence>
<dbReference type="Pfam" id="PF08530">
    <property type="entry name" value="PepX_C"/>
    <property type="match status" value="1"/>
</dbReference>
<dbReference type="InterPro" id="IPR008979">
    <property type="entry name" value="Galactose-bd-like_sf"/>
</dbReference>
<evidence type="ECO:0000256" key="1">
    <source>
        <dbReference type="ARBA" id="ARBA00022801"/>
    </source>
</evidence>
<dbReference type="Gene3D" id="3.40.50.1820">
    <property type="entry name" value="alpha/beta hydrolase"/>
    <property type="match status" value="1"/>
</dbReference>
<keyword evidence="1 3" id="KW-0378">Hydrolase</keyword>
<dbReference type="PANTHER" id="PTHR43056">
    <property type="entry name" value="PEPTIDASE S9 PROLYL OLIGOPEPTIDASE"/>
    <property type="match status" value="1"/>
</dbReference>
<dbReference type="RefSeq" id="WP_284137394.1">
    <property type="nucleotide sequence ID" value="NZ_JASJUT010000004.1"/>
</dbReference>
<accession>A0ABT7EL96</accession>
<feature type="domain" description="Xaa-Pro dipeptidyl-peptidase C-terminal" evidence="2">
    <location>
        <begin position="319"/>
        <end position="551"/>
    </location>
</feature>
<dbReference type="InterPro" id="IPR029058">
    <property type="entry name" value="AB_hydrolase_fold"/>
</dbReference>
<dbReference type="Proteomes" id="UP001231915">
    <property type="component" value="Unassembled WGS sequence"/>
</dbReference>
<dbReference type="InterPro" id="IPR005674">
    <property type="entry name" value="CocE/Ser_esterase"/>
</dbReference>
<protein>
    <submittedName>
        <fullName evidence="3">CocE/NonD family hydrolase</fullName>
    </submittedName>
</protein>
<name>A0ABT7EL96_9GAMM</name>
<keyword evidence="4" id="KW-1185">Reference proteome</keyword>
<dbReference type="GO" id="GO:0016787">
    <property type="term" value="F:hydrolase activity"/>
    <property type="evidence" value="ECO:0007669"/>
    <property type="project" value="UniProtKB-KW"/>
</dbReference>
<dbReference type="Gene3D" id="2.60.120.260">
    <property type="entry name" value="Galactose-binding domain-like"/>
    <property type="match status" value="1"/>
</dbReference>
<dbReference type="EMBL" id="JASJUT010000004">
    <property type="protein sequence ID" value="MDK2595815.1"/>
    <property type="molecule type" value="Genomic_DNA"/>
</dbReference>